<dbReference type="PANTHER" id="PTHR12753:SF0">
    <property type="entry name" value="ALPHA N-TERMINAL PROTEIN METHYLTRANSFERASE 1"/>
    <property type="match status" value="1"/>
</dbReference>
<feature type="non-terminal residue" evidence="11">
    <location>
        <position position="69"/>
    </location>
</feature>
<dbReference type="EMBL" id="GBEZ01024298">
    <property type="protein sequence ID" value="JAC62678.1"/>
    <property type="molecule type" value="Transcribed_RNA"/>
</dbReference>
<evidence type="ECO:0000256" key="4">
    <source>
        <dbReference type="ARBA" id="ARBA00022691"/>
    </source>
</evidence>
<reference evidence="11" key="1">
    <citation type="submission" date="2014-05" db="EMBL/GenBank/DDBJ databases">
        <title>The transcriptome of the halophilic microalga Tetraselmis sp. GSL018 isolated from the Great Salt Lake, Utah.</title>
        <authorList>
            <person name="Jinkerson R.E."/>
            <person name="D'Adamo S."/>
            <person name="Posewitz M.C."/>
        </authorList>
    </citation>
    <scope>NUCLEOTIDE SEQUENCE</scope>
    <source>
        <strain evidence="11">GSL018</strain>
    </source>
</reference>
<gene>
    <name evidence="11" type="ORF">TSPGSL018_22646</name>
</gene>
<keyword evidence="4" id="KW-0949">S-adenosyl-L-methionine</keyword>
<dbReference type="AlphaFoldDB" id="A0A061QSM1"/>
<keyword evidence="2" id="KW-0489">Methyltransferase</keyword>
<comment type="similarity">
    <text evidence="1">Belongs to the methyltransferase superfamily. NTM1 family.</text>
</comment>
<dbReference type="GO" id="GO:0071885">
    <property type="term" value="F:N-terminal protein N-methyltransferase activity"/>
    <property type="evidence" value="ECO:0007669"/>
    <property type="project" value="UniProtKB-EC"/>
</dbReference>
<name>A0A061QSM1_9CHLO</name>
<dbReference type="InterPro" id="IPR029063">
    <property type="entry name" value="SAM-dependent_MTases_sf"/>
</dbReference>
<evidence type="ECO:0000256" key="1">
    <source>
        <dbReference type="ARBA" id="ARBA00009059"/>
    </source>
</evidence>
<evidence type="ECO:0000256" key="3">
    <source>
        <dbReference type="ARBA" id="ARBA00022679"/>
    </source>
</evidence>
<dbReference type="SUPFAM" id="SSF53335">
    <property type="entry name" value="S-adenosyl-L-methionine-dependent methyltransferases"/>
    <property type="match status" value="1"/>
</dbReference>
<dbReference type="GO" id="GO:0032259">
    <property type="term" value="P:methylation"/>
    <property type="evidence" value="ECO:0007669"/>
    <property type="project" value="UniProtKB-KW"/>
</dbReference>
<feature type="non-terminal residue" evidence="11">
    <location>
        <position position="1"/>
    </location>
</feature>
<sequence length="69" mass="7569">EKRQEWYSKAVGYWEQQPETYDGVLGGYGYVSSVDTRDSASFLKKVFGGPLKEAKAGKKQLTCVDCGAG</sequence>
<comment type="catalytic activity">
    <reaction evidence="9">
        <text>N-terminal L-prolyl-L-prolyl-L-lysyl-[protein] + 2 S-adenosyl-L-methionine = N-terminal N,N-dimethyl-L-prolyl-L-prolyl-L-lysyl-[protein] + 2 S-adenosyl-L-homocysteine + 2 H(+)</text>
        <dbReference type="Rhea" id="RHEA:54736"/>
        <dbReference type="Rhea" id="RHEA-COMP:13787"/>
        <dbReference type="Rhea" id="RHEA-COMP:13974"/>
        <dbReference type="ChEBI" id="CHEBI:15378"/>
        <dbReference type="ChEBI" id="CHEBI:57856"/>
        <dbReference type="ChEBI" id="CHEBI:59789"/>
        <dbReference type="ChEBI" id="CHEBI:138059"/>
        <dbReference type="ChEBI" id="CHEBI:138318"/>
        <dbReference type="EC" id="2.1.1.244"/>
    </reaction>
</comment>
<evidence type="ECO:0000256" key="10">
    <source>
        <dbReference type="ARBA" id="ARBA00048167"/>
    </source>
</evidence>
<evidence type="ECO:0000256" key="8">
    <source>
        <dbReference type="ARBA" id="ARBA00047306"/>
    </source>
</evidence>
<evidence type="ECO:0000256" key="6">
    <source>
        <dbReference type="ARBA" id="ARBA00039449"/>
    </source>
</evidence>
<keyword evidence="3" id="KW-0808">Transferase</keyword>
<dbReference type="PANTHER" id="PTHR12753">
    <property type="entry name" value="AD-003 - RELATED"/>
    <property type="match status" value="1"/>
</dbReference>
<evidence type="ECO:0000256" key="9">
    <source>
        <dbReference type="ARBA" id="ARBA00047885"/>
    </source>
</evidence>
<dbReference type="Gene3D" id="3.40.50.150">
    <property type="entry name" value="Vaccinia Virus protein VP39"/>
    <property type="match status" value="1"/>
</dbReference>
<accession>A0A061QSM1</accession>
<evidence type="ECO:0000256" key="2">
    <source>
        <dbReference type="ARBA" id="ARBA00022603"/>
    </source>
</evidence>
<dbReference type="EC" id="2.1.1.244" evidence="5"/>
<evidence type="ECO:0000313" key="11">
    <source>
        <dbReference type="EMBL" id="JAC62678.1"/>
    </source>
</evidence>
<evidence type="ECO:0000256" key="7">
    <source>
        <dbReference type="ARBA" id="ARBA00043129"/>
    </source>
</evidence>
<evidence type="ECO:0000256" key="5">
    <source>
        <dbReference type="ARBA" id="ARBA00039112"/>
    </source>
</evidence>
<protein>
    <recommendedName>
        <fullName evidence="6">Alpha N-terminal protein methyltransferase 1</fullName>
        <ecNumber evidence="5">2.1.1.244</ecNumber>
    </recommendedName>
    <alternativeName>
        <fullName evidence="7">X-Pro-Lys N-terminal protein methyltransferase 1</fullName>
    </alternativeName>
</protein>
<organism evidence="11">
    <name type="scientific">Tetraselmis sp. GSL018</name>
    <dbReference type="NCBI Taxonomy" id="582737"/>
    <lineage>
        <taxon>Eukaryota</taxon>
        <taxon>Viridiplantae</taxon>
        <taxon>Chlorophyta</taxon>
        <taxon>core chlorophytes</taxon>
        <taxon>Chlorodendrophyceae</taxon>
        <taxon>Chlorodendrales</taxon>
        <taxon>Chlorodendraceae</taxon>
        <taxon>Tetraselmis</taxon>
    </lineage>
</organism>
<comment type="catalytic activity">
    <reaction evidence="8">
        <text>N-terminal L-seryl-L-prolyl-L-lysyl-[protein] + 3 S-adenosyl-L-methionine = N-terminal N,N,N-trimethyl-L-seryl-L-prolyl-L-lysyl-[protein] + 3 S-adenosyl-L-homocysteine + 3 H(+)</text>
        <dbReference type="Rhea" id="RHEA:54724"/>
        <dbReference type="Rhea" id="RHEA-COMP:13789"/>
        <dbReference type="Rhea" id="RHEA-COMP:13973"/>
        <dbReference type="ChEBI" id="CHEBI:15378"/>
        <dbReference type="ChEBI" id="CHEBI:57856"/>
        <dbReference type="ChEBI" id="CHEBI:59789"/>
        <dbReference type="ChEBI" id="CHEBI:138061"/>
        <dbReference type="ChEBI" id="CHEBI:138317"/>
        <dbReference type="EC" id="2.1.1.244"/>
    </reaction>
</comment>
<proteinExistence type="inferred from homology"/>
<dbReference type="GO" id="GO:0005737">
    <property type="term" value="C:cytoplasm"/>
    <property type="evidence" value="ECO:0007669"/>
    <property type="project" value="TreeGrafter"/>
</dbReference>
<dbReference type="Pfam" id="PF05891">
    <property type="entry name" value="Methyltransf_PK"/>
    <property type="match status" value="1"/>
</dbReference>
<comment type="catalytic activity">
    <reaction evidence="10">
        <text>N-terminal L-alanyl-L-prolyl-L-lysyl-[protein] + 3 S-adenosyl-L-methionine = N-terminal N,N,N-trimethyl-L-alanyl-L-prolyl-L-lysyl-[protein] + 3 S-adenosyl-L-homocysteine + 3 H(+)</text>
        <dbReference type="Rhea" id="RHEA:54712"/>
        <dbReference type="Rhea" id="RHEA-COMP:13785"/>
        <dbReference type="Rhea" id="RHEA-COMP:13971"/>
        <dbReference type="ChEBI" id="CHEBI:15378"/>
        <dbReference type="ChEBI" id="CHEBI:57856"/>
        <dbReference type="ChEBI" id="CHEBI:59789"/>
        <dbReference type="ChEBI" id="CHEBI:138057"/>
        <dbReference type="ChEBI" id="CHEBI:138315"/>
        <dbReference type="EC" id="2.1.1.244"/>
    </reaction>
</comment>
<dbReference type="InterPro" id="IPR008576">
    <property type="entry name" value="MeTrfase_NTM1"/>
</dbReference>